<organism evidence="2 3">
    <name type="scientific">Rhizobium rosettiformans W3</name>
    <dbReference type="NCBI Taxonomy" id="538378"/>
    <lineage>
        <taxon>Bacteria</taxon>
        <taxon>Pseudomonadati</taxon>
        <taxon>Pseudomonadota</taxon>
        <taxon>Alphaproteobacteria</taxon>
        <taxon>Hyphomicrobiales</taxon>
        <taxon>Rhizobiaceae</taxon>
        <taxon>Rhizobium/Agrobacterium group</taxon>
        <taxon>Rhizobium</taxon>
    </lineage>
</organism>
<dbReference type="Gene3D" id="3.40.630.90">
    <property type="match status" value="1"/>
</dbReference>
<protein>
    <submittedName>
        <fullName evidence="2">GNAT family N-acetyltransferase</fullName>
    </submittedName>
</protein>
<evidence type="ECO:0000259" key="1">
    <source>
        <dbReference type="PROSITE" id="PS51186"/>
    </source>
</evidence>
<feature type="domain" description="N-acetyltransferase" evidence="1">
    <location>
        <begin position="7"/>
        <end position="140"/>
    </location>
</feature>
<dbReference type="Pfam" id="PF18014">
    <property type="entry name" value="Acetyltransf_18"/>
    <property type="match status" value="1"/>
</dbReference>
<dbReference type="EMBL" id="STGU01000001">
    <property type="protein sequence ID" value="THV38927.1"/>
    <property type="molecule type" value="Genomic_DNA"/>
</dbReference>
<dbReference type="PANTHER" id="PTHR47237:SF1">
    <property type="entry name" value="SLL0310 PROTEIN"/>
    <property type="match status" value="1"/>
</dbReference>
<dbReference type="Pfam" id="PF00583">
    <property type="entry name" value="Acetyltransf_1"/>
    <property type="match status" value="1"/>
</dbReference>
<dbReference type="AlphaFoldDB" id="A0A4S8Q3W3"/>
<dbReference type="InterPro" id="IPR041496">
    <property type="entry name" value="YitH/HolE_GNAT"/>
</dbReference>
<sequence>MSVAADAEIRVLEAAEVEELVGWAALEGWNPGHGDAAAFRSADPYGFLGCFVGGRLAAGISAVRYGSGFGFIGLYICHPDFRGRGFGRQVWDAGMAHLAGRVIGLDGVIEQQANYGRMGFVPAYDTVRWSIERLPALTRSGAGCHVMDEADVTEVSAFDRAFFPEFRDAFLATWLRSPRRAFVCRRQGAVAGYAVLRPCLSGYKIGPLFAADGRTAEDLLKVCLENLQGEEVHLDVPDYQEGFRYLLGRLGFKPGFRTARMYRGEAPSVQKAGIYAITTLELG</sequence>
<evidence type="ECO:0000313" key="2">
    <source>
        <dbReference type="EMBL" id="THV38927.1"/>
    </source>
</evidence>
<dbReference type="SUPFAM" id="SSF55729">
    <property type="entry name" value="Acyl-CoA N-acyltransferases (Nat)"/>
    <property type="match status" value="1"/>
</dbReference>
<proteinExistence type="predicted"/>
<gene>
    <name evidence="2" type="ORF">FAA86_00715</name>
</gene>
<dbReference type="InterPro" id="IPR000182">
    <property type="entry name" value="GNAT_dom"/>
</dbReference>
<dbReference type="InterPro" id="IPR016181">
    <property type="entry name" value="Acyl_CoA_acyltransferase"/>
</dbReference>
<dbReference type="PANTHER" id="PTHR47237">
    <property type="entry name" value="SLL0310 PROTEIN"/>
    <property type="match status" value="1"/>
</dbReference>
<dbReference type="Proteomes" id="UP000307378">
    <property type="component" value="Unassembled WGS sequence"/>
</dbReference>
<dbReference type="GO" id="GO:0016747">
    <property type="term" value="F:acyltransferase activity, transferring groups other than amino-acyl groups"/>
    <property type="evidence" value="ECO:0007669"/>
    <property type="project" value="InterPro"/>
</dbReference>
<accession>A0A4S8Q3W3</accession>
<dbReference type="CDD" id="cd04301">
    <property type="entry name" value="NAT_SF"/>
    <property type="match status" value="1"/>
</dbReference>
<dbReference type="PROSITE" id="PS51186">
    <property type="entry name" value="GNAT"/>
    <property type="match status" value="1"/>
</dbReference>
<reference evidence="2 3" key="1">
    <citation type="submission" date="2019-04" db="EMBL/GenBank/DDBJ databases">
        <title>genome sequence of strain W3.</title>
        <authorList>
            <person name="Gao J."/>
            <person name="Sun J."/>
        </authorList>
    </citation>
    <scope>NUCLEOTIDE SEQUENCE [LARGE SCALE GENOMIC DNA]</scope>
    <source>
        <strain evidence="2 3">W3</strain>
    </source>
</reference>
<comment type="caution">
    <text evidence="2">The sequence shown here is derived from an EMBL/GenBank/DDBJ whole genome shotgun (WGS) entry which is preliminary data.</text>
</comment>
<keyword evidence="2" id="KW-0808">Transferase</keyword>
<dbReference type="InterPro" id="IPR052729">
    <property type="entry name" value="Acyl/Acetyltrans_Enzymes"/>
</dbReference>
<evidence type="ECO:0000313" key="3">
    <source>
        <dbReference type="Proteomes" id="UP000307378"/>
    </source>
</evidence>
<name>A0A4S8Q3W3_9HYPH</name>
<dbReference type="Gene3D" id="3.40.630.30">
    <property type="match status" value="1"/>
</dbReference>